<feature type="transmembrane region" description="Helical" evidence="6">
    <location>
        <begin position="110"/>
        <end position="131"/>
    </location>
</feature>
<evidence type="ECO:0000256" key="6">
    <source>
        <dbReference type="SAM" id="Phobius"/>
    </source>
</evidence>
<keyword evidence="5 6" id="KW-0472">Membrane</keyword>
<feature type="transmembrane region" description="Helical" evidence="6">
    <location>
        <begin position="47"/>
        <end position="68"/>
    </location>
</feature>
<feature type="transmembrane region" description="Helical" evidence="6">
    <location>
        <begin position="143"/>
        <end position="166"/>
    </location>
</feature>
<protein>
    <recommendedName>
        <fullName evidence="7">EamA domain-containing protein</fullName>
    </recommendedName>
</protein>
<keyword evidence="4 6" id="KW-1133">Transmembrane helix</keyword>
<dbReference type="Pfam" id="PF00892">
    <property type="entry name" value="EamA"/>
    <property type="match status" value="2"/>
</dbReference>
<comment type="similarity">
    <text evidence="2">Belongs to the drug/metabolite transporter (DMT) superfamily. Plant drug/metabolite exporter (P-DME) (TC 2.A.7.4) family.</text>
</comment>
<dbReference type="InterPro" id="IPR037185">
    <property type="entry name" value="EmrE-like"/>
</dbReference>
<dbReference type="GO" id="GO:0005886">
    <property type="term" value="C:plasma membrane"/>
    <property type="evidence" value="ECO:0000318"/>
    <property type="project" value="GO_Central"/>
</dbReference>
<comment type="subcellular location">
    <subcellularLocation>
        <location evidence="1">Membrane</location>
        <topology evidence="1">Multi-pass membrane protein</topology>
    </subcellularLocation>
</comment>
<feature type="transmembrane region" description="Helical" evidence="6">
    <location>
        <begin position="254"/>
        <end position="271"/>
    </location>
</feature>
<evidence type="ECO:0000313" key="9">
    <source>
        <dbReference type="Proteomes" id="UP000009183"/>
    </source>
</evidence>
<reference evidence="9" key="1">
    <citation type="journal article" date="2007" name="Nature">
        <title>The grapevine genome sequence suggests ancestral hexaploidization in major angiosperm phyla.</title>
        <authorList>
            <consortium name="The French-Italian Public Consortium for Grapevine Genome Characterization."/>
            <person name="Jaillon O."/>
            <person name="Aury J.-M."/>
            <person name="Noel B."/>
            <person name="Policriti A."/>
            <person name="Clepet C."/>
            <person name="Casagrande A."/>
            <person name="Choisne N."/>
            <person name="Aubourg S."/>
            <person name="Vitulo N."/>
            <person name="Jubin C."/>
            <person name="Vezzi A."/>
            <person name="Legeai F."/>
            <person name="Hugueney P."/>
            <person name="Dasilva C."/>
            <person name="Horner D."/>
            <person name="Mica E."/>
            <person name="Jublot D."/>
            <person name="Poulain J."/>
            <person name="Bruyere C."/>
            <person name="Billault A."/>
            <person name="Segurens B."/>
            <person name="Gouyvenoux M."/>
            <person name="Ugarte E."/>
            <person name="Cattonaro F."/>
            <person name="Anthouard V."/>
            <person name="Vico V."/>
            <person name="Del Fabbro C."/>
            <person name="Alaux M."/>
            <person name="Di Gaspero G."/>
            <person name="Dumas V."/>
            <person name="Felice N."/>
            <person name="Paillard S."/>
            <person name="Juman I."/>
            <person name="Moroldo M."/>
            <person name="Scalabrin S."/>
            <person name="Canaguier A."/>
            <person name="Le Clainche I."/>
            <person name="Malacrida G."/>
            <person name="Durand E."/>
            <person name="Pesole G."/>
            <person name="Laucou V."/>
            <person name="Chatelet P."/>
            <person name="Merdinoglu D."/>
            <person name="Delledonne M."/>
            <person name="Pezzotti M."/>
            <person name="Lecharny A."/>
            <person name="Scarpelli C."/>
            <person name="Artiguenave F."/>
            <person name="Pe M.E."/>
            <person name="Valle G."/>
            <person name="Morgante M."/>
            <person name="Caboche M."/>
            <person name="Adam-Blondon A.-F."/>
            <person name="Weissenbach J."/>
            <person name="Quetier F."/>
            <person name="Wincker P."/>
        </authorList>
    </citation>
    <scope>NUCLEOTIDE SEQUENCE [LARGE SCALE GENOMIC DNA]</scope>
    <source>
        <strain evidence="9">cv. Pinot noir / PN40024</strain>
    </source>
</reference>
<evidence type="ECO:0000256" key="4">
    <source>
        <dbReference type="ARBA" id="ARBA00022989"/>
    </source>
</evidence>
<feature type="transmembrane region" description="Helical" evidence="6">
    <location>
        <begin position="283"/>
        <end position="303"/>
    </location>
</feature>
<dbReference type="EMBL" id="FN595227">
    <property type="protein sequence ID" value="CCB45495.1"/>
    <property type="molecule type" value="Genomic_DNA"/>
</dbReference>
<dbReference type="PaxDb" id="29760-VIT_18s0001g03170.t01"/>
<feature type="domain" description="EamA" evidence="7">
    <location>
        <begin position="20"/>
        <end position="159"/>
    </location>
</feature>
<dbReference type="GO" id="GO:0022857">
    <property type="term" value="F:transmembrane transporter activity"/>
    <property type="evidence" value="ECO:0007669"/>
    <property type="project" value="InterPro"/>
</dbReference>
<evidence type="ECO:0000259" key="7">
    <source>
        <dbReference type="Pfam" id="PF00892"/>
    </source>
</evidence>
<feature type="transmembrane region" description="Helical" evidence="6">
    <location>
        <begin position="20"/>
        <end position="41"/>
    </location>
</feature>
<dbReference type="HOGENOM" id="CLU_025359_1_1_1"/>
<proteinExistence type="inferred from homology"/>
<accession>F6H0S6</accession>
<feature type="transmembrane region" description="Helical" evidence="6">
    <location>
        <begin position="80"/>
        <end position="98"/>
    </location>
</feature>
<dbReference type="InterPro" id="IPR000620">
    <property type="entry name" value="EamA_dom"/>
</dbReference>
<evidence type="ECO:0000256" key="2">
    <source>
        <dbReference type="ARBA" id="ARBA00007635"/>
    </source>
</evidence>
<sequence>MANQSGNSCIVYLNKMKPYLLMVALQFGSAGMYIICMATLTHGMSRYVLVVYRNAVATLAIAPFALLLERKGRPKLTFSIFLKIMALGFLEPIVDQNLSYLGMQYTSASYASAIMNAVPAVTFVMAIIFRLEHIKIKETRTQAKIIGTLVTFSGALLMTLYKGPIIDIMHSHKASHQANHSSSKHWLIGTILILMGCCAWSAFFILQSITIKAYPAELSLSTLICLMGTVQSAAVGLIAERKPRTWSIGWDSRLLAPVYTGIISSGITYYVQGLVMKTKGPVFVTAFNPLCMVIVAALGSLILAEELHLGSIIGAIIIAVGLYSVAWGKSKDHFSPAPSTTGEKTDPYQLPILATENTKLVIEGSNYDDDEKAAKSKEKTLSRKFRSSPGFKLCCKDCGCSYFKIEGSQWSCVLRFRELADAGFVQSLKKATWEVCMPIIYGSLHQPHYVNCFS</sequence>
<evidence type="ECO:0000313" key="8">
    <source>
        <dbReference type="EMBL" id="CCB45495.1"/>
    </source>
</evidence>
<evidence type="ECO:0000256" key="5">
    <source>
        <dbReference type="ARBA" id="ARBA00023136"/>
    </source>
</evidence>
<dbReference type="InParanoid" id="F6H0S6"/>
<feature type="transmembrane region" description="Helical" evidence="6">
    <location>
        <begin position="186"/>
        <end position="206"/>
    </location>
</feature>
<evidence type="ECO:0000256" key="3">
    <source>
        <dbReference type="ARBA" id="ARBA00022692"/>
    </source>
</evidence>
<dbReference type="SUPFAM" id="SSF103481">
    <property type="entry name" value="Multidrug resistance efflux transporter EmrE"/>
    <property type="match status" value="2"/>
</dbReference>
<dbReference type="PANTHER" id="PTHR31218">
    <property type="entry name" value="WAT1-RELATED PROTEIN"/>
    <property type="match status" value="1"/>
</dbReference>
<feature type="transmembrane region" description="Helical" evidence="6">
    <location>
        <begin position="218"/>
        <end position="239"/>
    </location>
</feature>
<keyword evidence="3 6" id="KW-0812">Transmembrane</keyword>
<dbReference type="Proteomes" id="UP000009183">
    <property type="component" value="Chromosome 18"/>
</dbReference>
<organism evidence="8 9">
    <name type="scientific">Vitis vinifera</name>
    <name type="common">Grape</name>
    <dbReference type="NCBI Taxonomy" id="29760"/>
    <lineage>
        <taxon>Eukaryota</taxon>
        <taxon>Viridiplantae</taxon>
        <taxon>Streptophyta</taxon>
        <taxon>Embryophyta</taxon>
        <taxon>Tracheophyta</taxon>
        <taxon>Spermatophyta</taxon>
        <taxon>Magnoliopsida</taxon>
        <taxon>eudicotyledons</taxon>
        <taxon>Gunneridae</taxon>
        <taxon>Pentapetalae</taxon>
        <taxon>rosids</taxon>
        <taxon>Vitales</taxon>
        <taxon>Vitaceae</taxon>
        <taxon>Viteae</taxon>
        <taxon>Vitis</taxon>
    </lineage>
</organism>
<gene>
    <name evidence="8" type="ordered locus">VIT_18s0001g03170</name>
</gene>
<dbReference type="eggNOG" id="ENOG502QV8F">
    <property type="taxonomic scope" value="Eukaryota"/>
</dbReference>
<keyword evidence="9" id="KW-1185">Reference proteome</keyword>
<evidence type="ECO:0000256" key="1">
    <source>
        <dbReference type="ARBA" id="ARBA00004141"/>
    </source>
</evidence>
<feature type="transmembrane region" description="Helical" evidence="6">
    <location>
        <begin position="309"/>
        <end position="328"/>
    </location>
</feature>
<dbReference type="InterPro" id="IPR030184">
    <property type="entry name" value="WAT1-related"/>
</dbReference>
<dbReference type="AlphaFoldDB" id="F6H0S6"/>
<feature type="domain" description="EamA" evidence="7">
    <location>
        <begin position="188"/>
        <end position="325"/>
    </location>
</feature>
<name>F6H0S6_VITVI</name>